<evidence type="ECO:0000256" key="1">
    <source>
        <dbReference type="ARBA" id="ARBA00005567"/>
    </source>
</evidence>
<dbReference type="Proteomes" id="UP001634393">
    <property type="component" value="Unassembled WGS sequence"/>
</dbReference>
<keyword evidence="4" id="KW-1133">Transmembrane helix</keyword>
<dbReference type="PROSITE" id="PS51228">
    <property type="entry name" value="ACB_2"/>
    <property type="match status" value="1"/>
</dbReference>
<dbReference type="AlphaFoldDB" id="A0ABD3RPF5"/>
<name>A0ABD3RPF5_9LAMI</name>
<dbReference type="GO" id="GO:0000062">
    <property type="term" value="F:fatty-acyl-CoA binding"/>
    <property type="evidence" value="ECO:0007669"/>
    <property type="project" value="UniProtKB-ARBA"/>
</dbReference>
<evidence type="ECO:0000256" key="3">
    <source>
        <dbReference type="SAM" id="Coils"/>
    </source>
</evidence>
<dbReference type="PANTHER" id="PTHR23310">
    <property type="entry name" value="ACYL-COA-BINDING PROTEIN, ACBP"/>
    <property type="match status" value="1"/>
</dbReference>
<keyword evidence="7" id="KW-1185">Reference proteome</keyword>
<gene>
    <name evidence="6" type="ORF">ACJIZ3_014929</name>
</gene>
<dbReference type="InterPro" id="IPR014352">
    <property type="entry name" value="FERM/acyl-CoA-bd_prot_sf"/>
</dbReference>
<sequence>MDAVEILLLCVVGFSVLVFLFLDSPESKRIRHESEKSCVFYDSEGKTENGSLLAESVNESSEKVEIFKVNLQEIEEKEEAEENTIYASSEKSGSCRDDSWKNMGIIEDDNNDFFDDWEGIERTELDKIFGQAVVYVNNSDMNADKIDGDLKLQLYGLEKVALEGQCYESQPIALKVSARSKWNAWQKLGNMSQEIAMEKYVSILTKAIPQWKGENAVGIHDAITSEDQNSTSHN</sequence>
<reference evidence="6 7" key="1">
    <citation type="submission" date="2024-12" db="EMBL/GenBank/DDBJ databases">
        <title>The unique morphological basis and parallel evolutionary history of personate flowers in Penstemon.</title>
        <authorList>
            <person name="Depatie T.H."/>
            <person name="Wessinger C.A."/>
        </authorList>
    </citation>
    <scope>NUCLEOTIDE SEQUENCE [LARGE SCALE GENOMIC DNA]</scope>
    <source>
        <strain evidence="6">WTNN_2</strain>
        <tissue evidence="6">Leaf</tissue>
    </source>
</reference>
<evidence type="ECO:0000256" key="2">
    <source>
        <dbReference type="ARBA" id="ARBA00023121"/>
    </source>
</evidence>
<evidence type="ECO:0000259" key="5">
    <source>
        <dbReference type="PROSITE" id="PS51228"/>
    </source>
</evidence>
<feature type="transmembrane region" description="Helical" evidence="4">
    <location>
        <begin position="6"/>
        <end position="22"/>
    </location>
</feature>
<protein>
    <recommendedName>
        <fullName evidence="5">ACB domain-containing protein</fullName>
    </recommendedName>
</protein>
<keyword evidence="2" id="KW-0446">Lipid-binding</keyword>
<keyword evidence="3" id="KW-0175">Coiled coil</keyword>
<evidence type="ECO:0000313" key="7">
    <source>
        <dbReference type="Proteomes" id="UP001634393"/>
    </source>
</evidence>
<dbReference type="InterPro" id="IPR035984">
    <property type="entry name" value="Acyl-CoA-binding_sf"/>
</dbReference>
<keyword evidence="4" id="KW-0812">Transmembrane</keyword>
<keyword evidence="4" id="KW-0472">Membrane</keyword>
<proteinExistence type="inferred from homology"/>
<feature type="domain" description="ACB" evidence="5">
    <location>
        <begin position="125"/>
        <end position="213"/>
    </location>
</feature>
<dbReference type="PANTHER" id="PTHR23310:SF105">
    <property type="entry name" value="ACYL-COA-BINDING DOMAIN-CONTAINING PROTEIN 5"/>
    <property type="match status" value="1"/>
</dbReference>
<dbReference type="Pfam" id="PF00887">
    <property type="entry name" value="ACBP"/>
    <property type="match status" value="1"/>
</dbReference>
<feature type="coiled-coil region" evidence="3">
    <location>
        <begin position="57"/>
        <end position="84"/>
    </location>
</feature>
<dbReference type="EMBL" id="JBJXBP010000008">
    <property type="protein sequence ID" value="KAL3813661.1"/>
    <property type="molecule type" value="Genomic_DNA"/>
</dbReference>
<evidence type="ECO:0000313" key="6">
    <source>
        <dbReference type="EMBL" id="KAL3813661.1"/>
    </source>
</evidence>
<accession>A0ABD3RPF5</accession>
<dbReference type="Gene3D" id="1.20.80.10">
    <property type="match status" value="1"/>
</dbReference>
<dbReference type="SUPFAM" id="SSF47027">
    <property type="entry name" value="Acyl-CoA binding protein"/>
    <property type="match status" value="1"/>
</dbReference>
<dbReference type="InterPro" id="IPR000582">
    <property type="entry name" value="Acyl-CoA-binding_protein"/>
</dbReference>
<comment type="similarity">
    <text evidence="1">Belongs to the ACBP family.</text>
</comment>
<organism evidence="6 7">
    <name type="scientific">Penstemon smallii</name>
    <dbReference type="NCBI Taxonomy" id="265156"/>
    <lineage>
        <taxon>Eukaryota</taxon>
        <taxon>Viridiplantae</taxon>
        <taxon>Streptophyta</taxon>
        <taxon>Embryophyta</taxon>
        <taxon>Tracheophyta</taxon>
        <taxon>Spermatophyta</taxon>
        <taxon>Magnoliopsida</taxon>
        <taxon>eudicotyledons</taxon>
        <taxon>Gunneridae</taxon>
        <taxon>Pentapetalae</taxon>
        <taxon>asterids</taxon>
        <taxon>lamiids</taxon>
        <taxon>Lamiales</taxon>
        <taxon>Plantaginaceae</taxon>
        <taxon>Cheloneae</taxon>
        <taxon>Penstemon</taxon>
    </lineage>
</organism>
<comment type="caution">
    <text evidence="6">The sequence shown here is derived from an EMBL/GenBank/DDBJ whole genome shotgun (WGS) entry which is preliminary data.</text>
</comment>
<evidence type="ECO:0000256" key="4">
    <source>
        <dbReference type="SAM" id="Phobius"/>
    </source>
</evidence>